<sequence length="159" mass="17288">MKDTALHSSSTTPRNSARTRRTALKPDAYVPASTVRDLLAHSLDARRERLGAADMISTDDAARTVDATRVTINAWIAKGRAIGLTQTKRGFRMPRWQFEPAMWAAIPKLSAALGTTEGWALLSFLESPHGALEGLTPRARAIEQGRADQAISIAEHEGN</sequence>
<dbReference type="EMBL" id="VOPW01000002">
    <property type="protein sequence ID" value="TXC62136.1"/>
    <property type="molecule type" value="Genomic_DNA"/>
</dbReference>
<proteinExistence type="predicted"/>
<evidence type="ECO:0000313" key="3">
    <source>
        <dbReference type="Proteomes" id="UP000321832"/>
    </source>
</evidence>
<accession>A0A5C6TPF8</accession>
<organism evidence="2 3">
    <name type="scientific">Piscinibacter aquaticus</name>
    <dbReference type="NCBI Taxonomy" id="392597"/>
    <lineage>
        <taxon>Bacteria</taxon>
        <taxon>Pseudomonadati</taxon>
        <taxon>Pseudomonadota</taxon>
        <taxon>Betaproteobacteria</taxon>
        <taxon>Burkholderiales</taxon>
        <taxon>Sphaerotilaceae</taxon>
        <taxon>Piscinibacter</taxon>
    </lineage>
</organism>
<dbReference type="AlphaFoldDB" id="A0A5C6TPF8"/>
<gene>
    <name evidence="2" type="ORF">FSC37_22525</name>
</gene>
<keyword evidence="3" id="KW-1185">Reference proteome</keyword>
<reference evidence="2 3" key="1">
    <citation type="submission" date="2019-08" db="EMBL/GenBank/DDBJ databases">
        <authorList>
            <person name="Khan S.A."/>
            <person name="Jeon C.O."/>
            <person name="Jeong S.E."/>
        </authorList>
    </citation>
    <scope>NUCLEOTIDE SEQUENCE [LARGE SCALE GENOMIC DNA]</scope>
    <source>
        <strain evidence="3">IMCC1728</strain>
    </source>
</reference>
<evidence type="ECO:0000256" key="1">
    <source>
        <dbReference type="SAM" id="MobiDB-lite"/>
    </source>
</evidence>
<evidence type="ECO:0000313" key="2">
    <source>
        <dbReference type="EMBL" id="TXC62136.1"/>
    </source>
</evidence>
<feature type="region of interest" description="Disordered" evidence="1">
    <location>
        <begin position="1"/>
        <end position="23"/>
    </location>
</feature>
<protein>
    <submittedName>
        <fullName evidence="2">Uncharacterized protein</fullName>
    </submittedName>
</protein>
<dbReference type="Proteomes" id="UP000321832">
    <property type="component" value="Unassembled WGS sequence"/>
</dbReference>
<feature type="compositionally biased region" description="Polar residues" evidence="1">
    <location>
        <begin position="1"/>
        <end position="16"/>
    </location>
</feature>
<comment type="caution">
    <text evidence="2">The sequence shown here is derived from an EMBL/GenBank/DDBJ whole genome shotgun (WGS) entry which is preliminary data.</text>
</comment>
<name>A0A5C6TPF8_9BURK</name>